<dbReference type="AlphaFoldDB" id="A0AAW1QEJ8"/>
<dbReference type="InterPro" id="IPR053023">
    <property type="entry name" value="FLAP_modulator"/>
</dbReference>
<keyword evidence="3" id="KW-1185">Reference proteome</keyword>
<proteinExistence type="predicted"/>
<dbReference type="Proteomes" id="UP001489004">
    <property type="component" value="Unassembled WGS sequence"/>
</dbReference>
<organism evidence="2 3">
    <name type="scientific">[Myrmecia] bisecta</name>
    <dbReference type="NCBI Taxonomy" id="41462"/>
    <lineage>
        <taxon>Eukaryota</taxon>
        <taxon>Viridiplantae</taxon>
        <taxon>Chlorophyta</taxon>
        <taxon>core chlorophytes</taxon>
        <taxon>Trebouxiophyceae</taxon>
        <taxon>Trebouxiales</taxon>
        <taxon>Trebouxiaceae</taxon>
        <taxon>Myrmecia</taxon>
    </lineage>
</organism>
<accession>A0AAW1QEJ8</accession>
<evidence type="ECO:0000313" key="3">
    <source>
        <dbReference type="Proteomes" id="UP001489004"/>
    </source>
</evidence>
<dbReference type="Pfam" id="PF07466">
    <property type="entry name" value="DUF1517"/>
    <property type="match status" value="1"/>
</dbReference>
<name>A0AAW1QEJ8_9CHLO</name>
<evidence type="ECO:0000256" key="1">
    <source>
        <dbReference type="SAM" id="MobiDB-lite"/>
    </source>
</evidence>
<reference evidence="2 3" key="1">
    <citation type="journal article" date="2024" name="Nat. Commun.">
        <title>Phylogenomics reveals the evolutionary origins of lichenization in chlorophyte algae.</title>
        <authorList>
            <person name="Puginier C."/>
            <person name="Libourel C."/>
            <person name="Otte J."/>
            <person name="Skaloud P."/>
            <person name="Haon M."/>
            <person name="Grisel S."/>
            <person name="Petersen M."/>
            <person name="Berrin J.G."/>
            <person name="Delaux P.M."/>
            <person name="Dal Grande F."/>
            <person name="Keller J."/>
        </authorList>
    </citation>
    <scope>NUCLEOTIDE SEQUENCE [LARGE SCALE GENOMIC DNA]</scope>
    <source>
        <strain evidence="2 3">SAG 2043</strain>
    </source>
</reference>
<protein>
    <recommendedName>
        <fullName evidence="4">DUF1517 domain-containing protein</fullName>
    </recommendedName>
</protein>
<comment type="caution">
    <text evidence="2">The sequence shown here is derived from an EMBL/GenBank/DDBJ whole genome shotgun (WGS) entry which is preliminary data.</text>
</comment>
<dbReference type="PIRSF" id="PIRSF037221">
    <property type="entry name" value="DUF1517"/>
    <property type="match status" value="1"/>
</dbReference>
<feature type="region of interest" description="Disordered" evidence="1">
    <location>
        <begin position="47"/>
        <end position="73"/>
    </location>
</feature>
<evidence type="ECO:0008006" key="4">
    <source>
        <dbReference type="Google" id="ProtNLM"/>
    </source>
</evidence>
<dbReference type="InterPro" id="IPR010903">
    <property type="entry name" value="DUF1517"/>
</dbReference>
<dbReference type="PANTHER" id="PTHR33975">
    <property type="entry name" value="MYELIN-ASSOCIATED OLIGODENDROCYTE BASIC PROTEIN"/>
    <property type="match status" value="1"/>
</dbReference>
<dbReference type="PANTHER" id="PTHR33975:SF2">
    <property type="entry name" value="MYELIN-ASSOCIATED OLIGODENDROCYTE BASIC PROTEIN"/>
    <property type="match status" value="1"/>
</dbReference>
<gene>
    <name evidence="2" type="ORF">WJX72_003190</name>
</gene>
<dbReference type="EMBL" id="JALJOR010000003">
    <property type="protein sequence ID" value="KAK9819848.1"/>
    <property type="molecule type" value="Genomic_DNA"/>
</dbReference>
<sequence length="340" mass="35649">MSSSCLSCSTPEQSRVQKFLTSLAKGAAVAALAAALVLSSVSPAWAARSGGRVGGSSFSSARSYGGSSSRSYGGSSGLSSSRSYSSAPSVTLGGGVGLHSWFAPTPWGYGYGGGYGGPVSGGGGFFNLLIWGVVALVVVQVAQSFLSNGDGVSVGGERVAVAKVQVGLLGSARGLQRDLDRIAGRADTNTPEGLHYVLQETVLALNRNPDYCVYGAAKVSNQRDLDAGEDKFNQVSIEERSKFKEETLSNVGGRSRRAQLRSSSRGDNDLIVVTILVAVQGGLKLPSITSREELRTALNRLGAVRSEQVMAVEVLWTPQEEGDYFTRDELAYDYPTLNTL</sequence>
<evidence type="ECO:0000313" key="2">
    <source>
        <dbReference type="EMBL" id="KAK9819848.1"/>
    </source>
</evidence>